<keyword evidence="5" id="KW-1185">Reference proteome</keyword>
<reference evidence="3" key="2">
    <citation type="submission" date="2020-01" db="EMBL/GenBank/DDBJ databases">
        <authorList>
            <person name="Korhonen P.K.K."/>
            <person name="Guangxu M.G."/>
            <person name="Wang T.W."/>
            <person name="Stroehlein A.J.S."/>
            <person name="Young N.D."/>
            <person name="Ang C.-S.A."/>
            <person name="Fernando D.W.F."/>
            <person name="Lu H.L."/>
            <person name="Taylor S.T."/>
            <person name="Ehtesham M.E.M."/>
            <person name="Najaraj S.H.N."/>
            <person name="Harsha G.H.G."/>
            <person name="Madugundu A.M."/>
            <person name="Renuse S.R."/>
            <person name="Holt D.H."/>
            <person name="Pandey A.P."/>
            <person name="Papenfuss A.P."/>
            <person name="Gasser R.B.G."/>
            <person name="Fischer K.F."/>
        </authorList>
    </citation>
    <scope>NUCLEOTIDE SEQUENCE</scope>
    <source>
        <strain evidence="3">SSS_KF_BRIS2020</strain>
    </source>
</reference>
<dbReference type="GO" id="GO:0043005">
    <property type="term" value="C:neuron projection"/>
    <property type="evidence" value="ECO:0007669"/>
    <property type="project" value="TreeGrafter"/>
</dbReference>
<protein>
    <submittedName>
        <fullName evidence="3">Neurensin-1</fullName>
    </submittedName>
</protein>
<gene>
    <name evidence="3" type="ORF">SSS_2619</name>
</gene>
<dbReference type="GO" id="GO:0007399">
    <property type="term" value="P:nervous system development"/>
    <property type="evidence" value="ECO:0007669"/>
    <property type="project" value="TreeGrafter"/>
</dbReference>
<dbReference type="Proteomes" id="UP000070412">
    <property type="component" value="Unassembled WGS sequence"/>
</dbReference>
<dbReference type="PANTHER" id="PTHR14796">
    <property type="entry name" value="NEURENSIN 1-RELATED"/>
    <property type="match status" value="1"/>
</dbReference>
<proteinExistence type="predicted"/>
<sequence>MKIKSKRKKHLKLISNKIGPKNKKRKSSEERSKRKKPKTNSLINRVDDDCLDGMIDEEKSRTNFIGIKSYLHNFYENVPYRNPNDFDELSENDLTSLKSNNRSRIWIFILITGSMLMLLGGMMILIGFTLNRMKIDIGYQEEMRIINKTAYDYNKYLDEMKIIGLILFTIGGVIVASTLLLPSLLPNKDEDDSGAQEESTHLKLNVETKPIDKDDRHDDDDDGEMEQDCCKNLIPIVEKLSTVQPKHEATAAVVTNSGLRQIDLG</sequence>
<evidence type="ECO:0000313" key="4">
    <source>
        <dbReference type="EnsemblMetazoa" id="KAF7487933.1"/>
    </source>
</evidence>
<dbReference type="EnsemblMetazoa" id="SSS_2619s_mrna">
    <property type="protein sequence ID" value="KAF7487933.1"/>
    <property type="gene ID" value="SSS_2619"/>
</dbReference>
<feature type="compositionally biased region" description="Basic residues" evidence="1">
    <location>
        <begin position="1"/>
        <end position="12"/>
    </location>
</feature>
<feature type="transmembrane region" description="Helical" evidence="2">
    <location>
        <begin position="105"/>
        <end position="130"/>
    </location>
</feature>
<evidence type="ECO:0000313" key="3">
    <source>
        <dbReference type="EMBL" id="KAF7487933.1"/>
    </source>
</evidence>
<dbReference type="GO" id="GO:0030133">
    <property type="term" value="C:transport vesicle"/>
    <property type="evidence" value="ECO:0007669"/>
    <property type="project" value="InterPro"/>
</dbReference>
<feature type="region of interest" description="Disordered" evidence="1">
    <location>
        <begin position="1"/>
        <end position="41"/>
    </location>
</feature>
<keyword evidence="2" id="KW-1133">Transmembrane helix</keyword>
<evidence type="ECO:0000256" key="2">
    <source>
        <dbReference type="SAM" id="Phobius"/>
    </source>
</evidence>
<reference evidence="5" key="1">
    <citation type="journal article" date="2020" name="PLoS Negl. Trop. Dis.">
        <title>High-quality nuclear genome for Sarcoptes scabiei-A critical resource for a neglected parasite.</title>
        <authorList>
            <person name="Korhonen P.K."/>
            <person name="Gasser R.B."/>
            <person name="Ma G."/>
            <person name="Wang T."/>
            <person name="Stroehlein A.J."/>
            <person name="Young N.D."/>
            <person name="Ang C.S."/>
            <person name="Fernando D.D."/>
            <person name="Lu H.C."/>
            <person name="Taylor S."/>
            <person name="Reynolds S.L."/>
            <person name="Mofiz E."/>
            <person name="Najaraj S.H."/>
            <person name="Gowda H."/>
            <person name="Madugundu A."/>
            <person name="Renuse S."/>
            <person name="Holt D."/>
            <person name="Pandey A."/>
            <person name="Papenfuss A.T."/>
            <person name="Fischer K."/>
        </authorList>
    </citation>
    <scope>NUCLEOTIDE SEQUENCE [LARGE SCALE GENOMIC DNA]</scope>
</reference>
<dbReference type="PANTHER" id="PTHR14796:SF3">
    <property type="entry name" value="NEURENSIN 1-LIKE-RELATED"/>
    <property type="match status" value="1"/>
</dbReference>
<evidence type="ECO:0000313" key="5">
    <source>
        <dbReference type="Proteomes" id="UP000070412"/>
    </source>
</evidence>
<reference evidence="4" key="3">
    <citation type="submission" date="2022-06" db="UniProtKB">
        <authorList>
            <consortium name="EnsemblMetazoa"/>
        </authorList>
    </citation>
    <scope>IDENTIFICATION</scope>
</reference>
<organism evidence="3">
    <name type="scientific">Sarcoptes scabiei</name>
    <name type="common">Itch mite</name>
    <name type="synonym">Acarus scabiei</name>
    <dbReference type="NCBI Taxonomy" id="52283"/>
    <lineage>
        <taxon>Eukaryota</taxon>
        <taxon>Metazoa</taxon>
        <taxon>Ecdysozoa</taxon>
        <taxon>Arthropoda</taxon>
        <taxon>Chelicerata</taxon>
        <taxon>Arachnida</taxon>
        <taxon>Acari</taxon>
        <taxon>Acariformes</taxon>
        <taxon>Sarcoptiformes</taxon>
        <taxon>Astigmata</taxon>
        <taxon>Psoroptidia</taxon>
        <taxon>Sarcoptoidea</taxon>
        <taxon>Sarcoptidae</taxon>
        <taxon>Sarcoptinae</taxon>
        <taxon>Sarcoptes</taxon>
    </lineage>
</organism>
<dbReference type="EMBL" id="WVUK01000066">
    <property type="protein sequence ID" value="KAF7487933.1"/>
    <property type="molecule type" value="Genomic_DNA"/>
</dbReference>
<dbReference type="AlphaFoldDB" id="A0A834VBV1"/>
<dbReference type="InterPro" id="IPR024883">
    <property type="entry name" value="Neurensin"/>
</dbReference>
<keyword evidence="2" id="KW-0472">Membrane</keyword>
<feature type="region of interest" description="Disordered" evidence="1">
    <location>
        <begin position="189"/>
        <end position="225"/>
    </location>
</feature>
<keyword evidence="2" id="KW-0812">Transmembrane</keyword>
<evidence type="ECO:0000256" key="1">
    <source>
        <dbReference type="SAM" id="MobiDB-lite"/>
    </source>
</evidence>
<feature type="transmembrane region" description="Helical" evidence="2">
    <location>
        <begin position="162"/>
        <end position="181"/>
    </location>
</feature>
<dbReference type="Pfam" id="PF14927">
    <property type="entry name" value="Neurensin"/>
    <property type="match status" value="1"/>
</dbReference>
<accession>A0A834VBV1</accession>
<name>A0A834VBV1_SARSC</name>
<feature type="compositionally biased region" description="Basic and acidic residues" evidence="1">
    <location>
        <begin position="198"/>
        <end position="216"/>
    </location>
</feature>
<dbReference type="GO" id="GO:0043025">
    <property type="term" value="C:neuronal cell body"/>
    <property type="evidence" value="ECO:0007669"/>
    <property type="project" value="TreeGrafter"/>
</dbReference>
<dbReference type="OrthoDB" id="5979667at2759"/>